<proteinExistence type="predicted"/>
<reference evidence="2" key="1">
    <citation type="journal article" date="2023" name="Front. Plant Sci.">
        <title>Chromosomal-level genome assembly of Melastoma candidum provides insights into trichome evolution.</title>
        <authorList>
            <person name="Zhong Y."/>
            <person name="Wu W."/>
            <person name="Sun C."/>
            <person name="Zou P."/>
            <person name="Liu Y."/>
            <person name="Dai S."/>
            <person name="Zhou R."/>
        </authorList>
    </citation>
    <scope>NUCLEOTIDE SEQUENCE [LARGE SCALE GENOMIC DNA]</scope>
</reference>
<sequence>MHGDPEYWANPLEFHPERFLGDGTTVGAEDYNGGCLFYMPFGAGRRICAGLVLGERMLMYVLERNFKNALTFDFFRTSSFEFGYHC</sequence>
<dbReference type="Proteomes" id="UP001057402">
    <property type="component" value="Chromosome 4"/>
</dbReference>
<organism evidence="1 2">
    <name type="scientific">Melastoma candidum</name>
    <dbReference type="NCBI Taxonomy" id="119954"/>
    <lineage>
        <taxon>Eukaryota</taxon>
        <taxon>Viridiplantae</taxon>
        <taxon>Streptophyta</taxon>
        <taxon>Embryophyta</taxon>
        <taxon>Tracheophyta</taxon>
        <taxon>Spermatophyta</taxon>
        <taxon>Magnoliopsida</taxon>
        <taxon>eudicotyledons</taxon>
        <taxon>Gunneridae</taxon>
        <taxon>Pentapetalae</taxon>
        <taxon>rosids</taxon>
        <taxon>malvids</taxon>
        <taxon>Myrtales</taxon>
        <taxon>Melastomataceae</taxon>
        <taxon>Melastomatoideae</taxon>
        <taxon>Melastomateae</taxon>
        <taxon>Melastoma</taxon>
    </lineage>
</organism>
<keyword evidence="2" id="KW-1185">Reference proteome</keyword>
<protein>
    <submittedName>
        <fullName evidence="1">Uncharacterized protein</fullName>
    </submittedName>
</protein>
<name>A0ACB9RJA3_9MYRT</name>
<evidence type="ECO:0000313" key="2">
    <source>
        <dbReference type="Proteomes" id="UP001057402"/>
    </source>
</evidence>
<dbReference type="EMBL" id="CM042883">
    <property type="protein sequence ID" value="KAI4377901.1"/>
    <property type="molecule type" value="Genomic_DNA"/>
</dbReference>
<evidence type="ECO:0000313" key="1">
    <source>
        <dbReference type="EMBL" id="KAI4377901.1"/>
    </source>
</evidence>
<accession>A0ACB9RJA3</accession>
<comment type="caution">
    <text evidence="1">The sequence shown here is derived from an EMBL/GenBank/DDBJ whole genome shotgun (WGS) entry which is preliminary data.</text>
</comment>
<gene>
    <name evidence="1" type="ORF">MLD38_015458</name>
</gene>